<dbReference type="InterPro" id="IPR000719">
    <property type="entry name" value="Prot_kinase_dom"/>
</dbReference>
<keyword evidence="1" id="KW-0723">Serine/threonine-protein kinase</keyword>
<keyword evidence="4" id="KW-0418">Kinase</keyword>
<dbReference type="SUPFAM" id="SSF56112">
    <property type="entry name" value="Protein kinase-like (PK-like)"/>
    <property type="match status" value="1"/>
</dbReference>
<dbReference type="Gramene" id="RZC49819">
    <property type="protein sequence ID" value="RZC49819"/>
    <property type="gene ID" value="C5167_018238"/>
</dbReference>
<feature type="region of interest" description="Disordered" evidence="6">
    <location>
        <begin position="240"/>
        <end position="266"/>
    </location>
</feature>
<evidence type="ECO:0000256" key="2">
    <source>
        <dbReference type="ARBA" id="ARBA00022679"/>
    </source>
</evidence>
<dbReference type="InterPro" id="IPR050205">
    <property type="entry name" value="CDPK_Ser/Thr_kinases"/>
</dbReference>
<feature type="transmembrane region" description="Helical" evidence="7">
    <location>
        <begin position="141"/>
        <end position="160"/>
    </location>
</feature>
<evidence type="ECO:0000313" key="10">
    <source>
        <dbReference type="Proteomes" id="UP000316621"/>
    </source>
</evidence>
<evidence type="ECO:0000313" key="9">
    <source>
        <dbReference type="EMBL" id="RZC49819.1"/>
    </source>
</evidence>
<keyword evidence="5" id="KW-0067">ATP-binding</keyword>
<protein>
    <recommendedName>
        <fullName evidence="8">Protein kinase domain-containing protein</fullName>
    </recommendedName>
</protein>
<evidence type="ECO:0000259" key="8">
    <source>
        <dbReference type="PROSITE" id="PS50011"/>
    </source>
</evidence>
<evidence type="ECO:0000256" key="4">
    <source>
        <dbReference type="ARBA" id="ARBA00022777"/>
    </source>
</evidence>
<sequence>MLYVWRSYKLKCCRPQSGSKLMIWFMIVNSVDERNCTDLIKMEIIVLPTILVQQHTGNGSQISWFVHATDLSDGELKEEVFCARFVYMEEFFVDENSQLKAIDFGLSDFVKPDKRLNDIVGSAYYVASEVLDRSYNTEADVWSIGVISYILLCGSCPFLARTESEIFRAFRADSKNLLGLLYLLKPSILSSVILGLVTTMIFKLMKAYMRSSSLHKAALRGKKRLAEVANNKPTLGQKCADGKKGGAVRQGTPYPKGGKTPASGGKSNKSLLGHSVQFTACVSGSVVVLQACVSGLIVQACKLEGQVHDNDLDCPFFITIIVTGLTVTKTVKKNYTCHHINAVTTV</sequence>
<dbReference type="PANTHER" id="PTHR24349">
    <property type="entry name" value="SERINE/THREONINE-PROTEIN KINASE"/>
    <property type="match status" value="1"/>
</dbReference>
<keyword evidence="7" id="KW-0812">Transmembrane</keyword>
<evidence type="ECO:0000256" key="7">
    <source>
        <dbReference type="SAM" id="Phobius"/>
    </source>
</evidence>
<keyword evidence="2" id="KW-0808">Transferase</keyword>
<dbReference type="PROSITE" id="PS50011">
    <property type="entry name" value="PROTEIN_KINASE_DOM"/>
    <property type="match status" value="1"/>
</dbReference>
<keyword evidence="3" id="KW-0547">Nucleotide-binding</keyword>
<evidence type="ECO:0000256" key="3">
    <source>
        <dbReference type="ARBA" id="ARBA00022741"/>
    </source>
</evidence>
<dbReference type="GO" id="GO:0005524">
    <property type="term" value="F:ATP binding"/>
    <property type="evidence" value="ECO:0007669"/>
    <property type="project" value="UniProtKB-KW"/>
</dbReference>
<dbReference type="Pfam" id="PF00069">
    <property type="entry name" value="Pkinase"/>
    <property type="match status" value="1"/>
</dbReference>
<evidence type="ECO:0000256" key="6">
    <source>
        <dbReference type="SAM" id="MobiDB-lite"/>
    </source>
</evidence>
<feature type="domain" description="Protein kinase" evidence="8">
    <location>
        <begin position="1"/>
        <end position="235"/>
    </location>
</feature>
<proteinExistence type="predicted"/>
<evidence type="ECO:0000256" key="1">
    <source>
        <dbReference type="ARBA" id="ARBA00022527"/>
    </source>
</evidence>
<name>A0A4Y7IQQ6_PAPSO</name>
<feature type="transmembrane region" description="Helical" evidence="7">
    <location>
        <begin position="180"/>
        <end position="202"/>
    </location>
</feature>
<reference evidence="9 10" key="1">
    <citation type="journal article" date="2018" name="Science">
        <title>The opium poppy genome and morphinan production.</title>
        <authorList>
            <person name="Guo L."/>
            <person name="Winzer T."/>
            <person name="Yang X."/>
            <person name="Li Y."/>
            <person name="Ning Z."/>
            <person name="He Z."/>
            <person name="Teodor R."/>
            <person name="Lu Y."/>
            <person name="Bowser T.A."/>
            <person name="Graham I.A."/>
            <person name="Ye K."/>
        </authorList>
    </citation>
    <scope>NUCLEOTIDE SEQUENCE [LARGE SCALE GENOMIC DNA]</scope>
    <source>
        <strain evidence="10">cv. HN1</strain>
        <tissue evidence="9">Leaves</tissue>
    </source>
</reference>
<dbReference type="EMBL" id="CM010716">
    <property type="protein sequence ID" value="RZC49819.1"/>
    <property type="molecule type" value="Genomic_DNA"/>
</dbReference>
<evidence type="ECO:0000256" key="5">
    <source>
        <dbReference type="ARBA" id="ARBA00022840"/>
    </source>
</evidence>
<accession>A0A4Y7IQQ6</accession>
<dbReference type="SMART" id="SM00220">
    <property type="entry name" value="S_TKc"/>
    <property type="match status" value="1"/>
</dbReference>
<dbReference type="Gene3D" id="1.10.510.10">
    <property type="entry name" value="Transferase(Phosphotransferase) domain 1"/>
    <property type="match status" value="1"/>
</dbReference>
<keyword evidence="7" id="KW-1133">Transmembrane helix</keyword>
<dbReference type="AlphaFoldDB" id="A0A4Y7IQQ6"/>
<gene>
    <name evidence="9" type="ORF">C5167_018238</name>
</gene>
<keyword evidence="7" id="KW-0472">Membrane</keyword>
<organism evidence="9 10">
    <name type="scientific">Papaver somniferum</name>
    <name type="common">Opium poppy</name>
    <dbReference type="NCBI Taxonomy" id="3469"/>
    <lineage>
        <taxon>Eukaryota</taxon>
        <taxon>Viridiplantae</taxon>
        <taxon>Streptophyta</taxon>
        <taxon>Embryophyta</taxon>
        <taxon>Tracheophyta</taxon>
        <taxon>Spermatophyta</taxon>
        <taxon>Magnoliopsida</taxon>
        <taxon>Ranunculales</taxon>
        <taxon>Papaveraceae</taxon>
        <taxon>Papaveroideae</taxon>
        <taxon>Papaver</taxon>
    </lineage>
</organism>
<dbReference type="InterPro" id="IPR011009">
    <property type="entry name" value="Kinase-like_dom_sf"/>
</dbReference>
<dbReference type="GO" id="GO:0004674">
    <property type="term" value="F:protein serine/threonine kinase activity"/>
    <property type="evidence" value="ECO:0007669"/>
    <property type="project" value="UniProtKB-KW"/>
</dbReference>
<dbReference type="Proteomes" id="UP000316621">
    <property type="component" value="Chromosome 2"/>
</dbReference>
<keyword evidence="10" id="KW-1185">Reference proteome</keyword>